<name>A7I900_METB6</name>
<keyword evidence="1" id="KW-0812">Transmembrane</keyword>
<keyword evidence="1" id="KW-0472">Membrane</keyword>
<dbReference type="AlphaFoldDB" id="A7I900"/>
<accession>A7I900</accession>
<dbReference type="KEGG" id="mbn:Mboo_1694"/>
<evidence type="ECO:0000256" key="1">
    <source>
        <dbReference type="SAM" id="Phobius"/>
    </source>
</evidence>
<feature type="transmembrane region" description="Helical" evidence="1">
    <location>
        <begin position="127"/>
        <end position="151"/>
    </location>
</feature>
<organism evidence="2 3">
    <name type="scientific">Methanoregula boonei (strain DSM 21154 / JCM 14090 / 6A8)</name>
    <dbReference type="NCBI Taxonomy" id="456442"/>
    <lineage>
        <taxon>Archaea</taxon>
        <taxon>Methanobacteriati</taxon>
        <taxon>Methanobacteriota</taxon>
        <taxon>Stenosarchaea group</taxon>
        <taxon>Methanomicrobia</taxon>
        <taxon>Methanomicrobiales</taxon>
        <taxon>Methanoregulaceae</taxon>
        <taxon>Methanoregula</taxon>
    </lineage>
</organism>
<evidence type="ECO:0000313" key="3">
    <source>
        <dbReference type="Proteomes" id="UP000002408"/>
    </source>
</evidence>
<reference evidence="3" key="1">
    <citation type="journal article" date="2015" name="Microbiology">
        <title>Genome of Methanoregula boonei 6A8 reveals adaptations to oligotrophic peatland environments.</title>
        <authorList>
            <person name="Braeuer S."/>
            <person name="Cadillo-Quiroz H."/>
            <person name="Kyrpides N."/>
            <person name="Woyke T."/>
            <person name="Goodwin L."/>
            <person name="Detter C."/>
            <person name="Podell S."/>
            <person name="Yavitt J.B."/>
            <person name="Zinder S.H."/>
        </authorList>
    </citation>
    <scope>NUCLEOTIDE SEQUENCE [LARGE SCALE GENOMIC DNA]</scope>
    <source>
        <strain evidence="3">DSM 21154 / JCM 14090 / 6A8</strain>
    </source>
</reference>
<feature type="transmembrane region" description="Helical" evidence="1">
    <location>
        <begin position="80"/>
        <end position="101"/>
    </location>
</feature>
<dbReference type="STRING" id="456442.Mboo_1694"/>
<keyword evidence="3" id="KW-1185">Reference proteome</keyword>
<dbReference type="GeneID" id="5409894"/>
<keyword evidence="1" id="KW-1133">Transmembrane helix</keyword>
<protein>
    <submittedName>
        <fullName evidence="2">Uncharacterized protein</fullName>
    </submittedName>
</protein>
<feature type="transmembrane region" description="Helical" evidence="1">
    <location>
        <begin position="163"/>
        <end position="180"/>
    </location>
</feature>
<dbReference type="EMBL" id="CP000780">
    <property type="protein sequence ID" value="ABS56211.1"/>
    <property type="molecule type" value="Genomic_DNA"/>
</dbReference>
<sequence length="202" mass="22909" precursor="true">MNILSLFAAFIPWIAFALVAEAPLGNPGLSLILAFVIAIALTLLTSYHQILKGYILAIVSLAFFAVFFVLIIGLKYYYLANYIAVLSMLLLTIVCWATILFRFPFTLQYSREGVEPERAKSAPFLRVNYIITAVWAIAFTLGFAIDAFLLVYPSPGLLFWDNLKWVFMVIAIIFTVWYPARVHKQRALEALTKYRPDILKKA</sequence>
<proteinExistence type="predicted"/>
<gene>
    <name evidence="2" type="ordered locus">Mboo_1694</name>
</gene>
<evidence type="ECO:0000313" key="2">
    <source>
        <dbReference type="EMBL" id="ABS56211.1"/>
    </source>
</evidence>
<dbReference type="Proteomes" id="UP000002408">
    <property type="component" value="Chromosome"/>
</dbReference>
<dbReference type="HOGENOM" id="CLU_092420_1_0_2"/>
<feature type="transmembrane region" description="Helical" evidence="1">
    <location>
        <begin position="27"/>
        <end position="47"/>
    </location>
</feature>
<dbReference type="eggNOG" id="arCOG09487">
    <property type="taxonomic scope" value="Archaea"/>
</dbReference>
<feature type="transmembrane region" description="Helical" evidence="1">
    <location>
        <begin position="54"/>
        <end position="74"/>
    </location>
</feature>
<dbReference type="RefSeq" id="WP_012107257.1">
    <property type="nucleotide sequence ID" value="NC_009712.1"/>
</dbReference>